<feature type="region of interest" description="Disordered" evidence="7">
    <location>
        <begin position="94"/>
        <end position="204"/>
    </location>
</feature>
<evidence type="ECO:0000256" key="6">
    <source>
        <dbReference type="SAM" id="Coils"/>
    </source>
</evidence>
<dbReference type="PROSITE" id="PS00028">
    <property type="entry name" value="ZINC_FINGER_C2H2_1"/>
    <property type="match status" value="1"/>
</dbReference>
<organism evidence="9 10">
    <name type="scientific">Clunio marinus</name>
    <dbReference type="NCBI Taxonomy" id="568069"/>
    <lineage>
        <taxon>Eukaryota</taxon>
        <taxon>Metazoa</taxon>
        <taxon>Ecdysozoa</taxon>
        <taxon>Arthropoda</taxon>
        <taxon>Hexapoda</taxon>
        <taxon>Insecta</taxon>
        <taxon>Pterygota</taxon>
        <taxon>Neoptera</taxon>
        <taxon>Endopterygota</taxon>
        <taxon>Diptera</taxon>
        <taxon>Nematocera</taxon>
        <taxon>Chironomoidea</taxon>
        <taxon>Chironomidae</taxon>
        <taxon>Clunio</taxon>
    </lineage>
</organism>
<dbReference type="GO" id="GO:0045944">
    <property type="term" value="P:positive regulation of transcription by RNA polymerase II"/>
    <property type="evidence" value="ECO:0007669"/>
    <property type="project" value="TreeGrafter"/>
</dbReference>
<dbReference type="STRING" id="568069.A0A1J1HTG5"/>
<feature type="compositionally biased region" description="Basic residues" evidence="7">
    <location>
        <begin position="177"/>
        <end position="193"/>
    </location>
</feature>
<accession>A0A1J1HTG5</accession>
<reference evidence="9 10" key="1">
    <citation type="submission" date="2015-04" db="EMBL/GenBank/DDBJ databases">
        <authorList>
            <person name="Syromyatnikov M.Y."/>
            <person name="Popov V.N."/>
        </authorList>
    </citation>
    <scope>NUCLEOTIDE SEQUENCE [LARGE SCALE GENOMIC DNA]</scope>
</reference>
<feature type="region of interest" description="Disordered" evidence="7">
    <location>
        <begin position="568"/>
        <end position="657"/>
    </location>
</feature>
<dbReference type="SMART" id="SM00355">
    <property type="entry name" value="ZnF_C2H2"/>
    <property type="match status" value="7"/>
</dbReference>
<feature type="compositionally biased region" description="Low complexity" evidence="7">
    <location>
        <begin position="152"/>
        <end position="161"/>
    </location>
</feature>
<feature type="compositionally biased region" description="Basic and acidic residues" evidence="7">
    <location>
        <begin position="612"/>
        <end position="641"/>
    </location>
</feature>
<keyword evidence="3 5" id="KW-0863">Zinc-finger</keyword>
<dbReference type="GO" id="GO:0008270">
    <property type="term" value="F:zinc ion binding"/>
    <property type="evidence" value="ECO:0007669"/>
    <property type="project" value="UniProtKB-KW"/>
</dbReference>
<feature type="coiled-coil region" evidence="6">
    <location>
        <begin position="52"/>
        <end position="86"/>
    </location>
</feature>
<dbReference type="AlphaFoldDB" id="A0A1J1HTG5"/>
<dbReference type="PROSITE" id="PS50157">
    <property type="entry name" value="ZINC_FINGER_C2H2_2"/>
    <property type="match status" value="1"/>
</dbReference>
<dbReference type="PANTHER" id="PTHR24403:SF67">
    <property type="entry name" value="FI01116P-RELATED"/>
    <property type="match status" value="1"/>
</dbReference>
<sequence length="932" mass="107503">MDKTNLKIKDVSKDKQHLKTHIPFIEDMVKRCKDTQYEETWKKMLLVISSDMSLSLSRIQTLEEKISKLKEDMKKQQKELECHLNVKIKEEKCENSHENIDSTNTSAREQIPKHEETPYDDLLEVIKTETPKTVSGQEDIENKKSVKDKSSSPKGVSNKSKNIQKKKKSNNPTLRIRLNRRKKVNKVRKKSQKTKTNLSKKNSKKCIEKPDSILEEEDEPLLVEIVKKKDENEALLSKKMIENLKDLNNKKKNGVKRNSPYDFIGNRKIAQLNAAVNELSKNGEPNPEEILKSFERILGQVFFLKFKTLLDKGKAGYNELELLNRSLSSSFIGEAVKATSSKLRHGRSFGSDKNENVKVKYELKECCVLIERLDYELVQTTVKIQSDGSFKKIDYNAQQTLIPLDEIKKEPSTDMMEEIDATTDSKPCLVSHISKFIQNLEIIVENISITNCRGGKLFKCKQRRDHNCNFESFDEEIFKYHIQSKHFLVKWSGFCETCKKSVSNINPLLEEYFHIKNCHNEGMLTEITEIDQNKSQWKVGEAKNGELNKLKLFKVDAAEKKPSTVVANVPKLSEKPSEVPKLSEKPSEVPKLSEKPSDVPKVTEKPSNVQKLSEKPPEVSEAAEKPPEMSETAEKTAEETHPPTTTSEIESTTKLRPWLNMQDSKTNEAITHMLKHSYLFHLYKCMGSSCSLTTNNPKTFTNHLSEHKISHNSDIGNFGSCAYCSFKTFLPKKLVIHIESKHSTSKFSCSKCFFRAISKQHVLWHYEVFHELNANTKQLMVLECIGSGENDINDEINNIRLNLAEHVPPIICASCKNKSFNKSAFITHLIEKHPDWKSWKNRCKKCHEDVDSQNIFQHLETCHQIFRFQCAFCVYGCEELKEIRYHLMNFHSNERPFFCERVKSKYKVKNDPTNINNFVTLKLMEFKDSETS</sequence>
<proteinExistence type="predicted"/>
<name>A0A1J1HTG5_9DIPT</name>
<protein>
    <submittedName>
        <fullName evidence="9">CLUMA_CG003372, isoform A</fullName>
    </submittedName>
</protein>
<evidence type="ECO:0000256" key="1">
    <source>
        <dbReference type="ARBA" id="ARBA00022723"/>
    </source>
</evidence>
<evidence type="ECO:0000313" key="9">
    <source>
        <dbReference type="EMBL" id="CRK89766.1"/>
    </source>
</evidence>
<dbReference type="GO" id="GO:0005634">
    <property type="term" value="C:nucleus"/>
    <property type="evidence" value="ECO:0007669"/>
    <property type="project" value="TreeGrafter"/>
</dbReference>
<feature type="compositionally biased region" description="Basic and acidic residues" evidence="7">
    <location>
        <begin position="140"/>
        <end position="151"/>
    </location>
</feature>
<evidence type="ECO:0000256" key="5">
    <source>
        <dbReference type="PROSITE-ProRule" id="PRU00042"/>
    </source>
</evidence>
<feature type="compositionally biased region" description="Basic and acidic residues" evidence="7">
    <location>
        <begin position="572"/>
        <end position="604"/>
    </location>
</feature>
<dbReference type="InterPro" id="IPR013087">
    <property type="entry name" value="Znf_C2H2_type"/>
</dbReference>
<evidence type="ECO:0000259" key="8">
    <source>
        <dbReference type="PROSITE" id="PS50157"/>
    </source>
</evidence>
<feature type="domain" description="C2H2-type" evidence="8">
    <location>
        <begin position="868"/>
        <end position="896"/>
    </location>
</feature>
<evidence type="ECO:0000256" key="4">
    <source>
        <dbReference type="ARBA" id="ARBA00022833"/>
    </source>
</evidence>
<dbReference type="EMBL" id="CVRI01000014">
    <property type="protein sequence ID" value="CRK89766.1"/>
    <property type="molecule type" value="Genomic_DNA"/>
</dbReference>
<keyword evidence="2" id="KW-0677">Repeat</keyword>
<dbReference type="InterPro" id="IPR050688">
    <property type="entry name" value="Zinc_finger/UBP_domain"/>
</dbReference>
<evidence type="ECO:0000313" key="10">
    <source>
        <dbReference type="Proteomes" id="UP000183832"/>
    </source>
</evidence>
<dbReference type="PANTHER" id="PTHR24403">
    <property type="entry name" value="ZINC FINGER PROTEIN"/>
    <property type="match status" value="1"/>
</dbReference>
<evidence type="ECO:0000256" key="3">
    <source>
        <dbReference type="ARBA" id="ARBA00022771"/>
    </source>
</evidence>
<keyword evidence="1" id="KW-0479">Metal-binding</keyword>
<dbReference type="Proteomes" id="UP000183832">
    <property type="component" value="Unassembled WGS sequence"/>
</dbReference>
<gene>
    <name evidence="9" type="ORF">CLUMA_CG003372</name>
</gene>
<keyword evidence="6" id="KW-0175">Coiled coil</keyword>
<feature type="compositionally biased region" description="Low complexity" evidence="7">
    <location>
        <begin position="642"/>
        <end position="654"/>
    </location>
</feature>
<keyword evidence="4" id="KW-0862">Zinc</keyword>
<evidence type="ECO:0000256" key="2">
    <source>
        <dbReference type="ARBA" id="ARBA00022737"/>
    </source>
</evidence>
<dbReference type="OrthoDB" id="7740506at2759"/>
<evidence type="ECO:0000256" key="7">
    <source>
        <dbReference type="SAM" id="MobiDB-lite"/>
    </source>
</evidence>
<keyword evidence="10" id="KW-1185">Reference proteome</keyword>